<dbReference type="PANTHER" id="PTHR10366:SF562">
    <property type="entry name" value="ALDEHYDE REDUCTASE II (AFU_ORTHOLOGUE AFUA_1G11360)"/>
    <property type="match status" value="1"/>
</dbReference>
<evidence type="ECO:0000313" key="5">
    <source>
        <dbReference type="Proteomes" id="UP000554235"/>
    </source>
</evidence>
<dbReference type="Gene3D" id="3.40.50.720">
    <property type="entry name" value="NAD(P)-binding Rossmann-like Domain"/>
    <property type="match status" value="1"/>
</dbReference>
<dbReference type="OrthoDB" id="2735536at2759"/>
<keyword evidence="1" id="KW-0560">Oxidoreductase</keyword>
<proteinExistence type="inferred from homology"/>
<dbReference type="Pfam" id="PF01370">
    <property type="entry name" value="Epimerase"/>
    <property type="match status" value="1"/>
</dbReference>
<gene>
    <name evidence="4" type="ORF">FALBO_8847</name>
</gene>
<comment type="caution">
    <text evidence="4">The sequence shown here is derived from an EMBL/GenBank/DDBJ whole genome shotgun (WGS) entry which is preliminary data.</text>
</comment>
<dbReference type="InterPro" id="IPR050425">
    <property type="entry name" value="NAD(P)_dehydrat-like"/>
</dbReference>
<protein>
    <submittedName>
        <fullName evidence="4">Aldehyde reductase II</fullName>
    </submittedName>
</protein>
<evidence type="ECO:0000259" key="3">
    <source>
        <dbReference type="Pfam" id="PF01370"/>
    </source>
</evidence>
<evidence type="ECO:0000256" key="1">
    <source>
        <dbReference type="ARBA" id="ARBA00023002"/>
    </source>
</evidence>
<dbReference type="GO" id="GO:0016616">
    <property type="term" value="F:oxidoreductase activity, acting on the CH-OH group of donors, NAD or NADP as acceptor"/>
    <property type="evidence" value="ECO:0007669"/>
    <property type="project" value="TreeGrafter"/>
</dbReference>
<dbReference type="PANTHER" id="PTHR10366">
    <property type="entry name" value="NAD DEPENDENT EPIMERASE/DEHYDRATASE"/>
    <property type="match status" value="1"/>
</dbReference>
<feature type="domain" description="NAD-dependent epimerase/dehydratase" evidence="3">
    <location>
        <begin position="17"/>
        <end position="262"/>
    </location>
</feature>
<accession>A0A8H4LA10</accession>
<sequence length="351" mass="37813">MEHIPTSQVAIPIGELIAVSGANGSMGSHICNQLLSLGYPVRGIVRSKERSAWLVNYLTNNYRAGLFELAEVPDMTIPGACDEAIAGAAGVIHVAADTSLELDPEVVVPRIIATTMGIAESAAKSLTCKRFVYTSSSSAVSEPEPGVRRTLTPATFNDEVIRLAYSKGLPGGIVGGHTVYAAGKTRAEQELWNWYHETSPQMVLNVVIPSPCFGAVLSPEKQGYSAANRVLKMLWDGDSSDDVANALIAQWFCDVKDVSTLHVGALLLDQVKSERLFAYAARCTINDILGIFRNLSPGKTFRGNVVDVKPDLTDVPNKTSSEVLEVLGLARWTTLQECLALLVKQWSELAV</sequence>
<evidence type="ECO:0000313" key="4">
    <source>
        <dbReference type="EMBL" id="KAF4464318.1"/>
    </source>
</evidence>
<reference evidence="4 5" key="1">
    <citation type="submission" date="2020-01" db="EMBL/GenBank/DDBJ databases">
        <title>Identification and distribution of gene clusters putatively required for synthesis of sphingolipid metabolism inhibitors in phylogenetically diverse species of the filamentous fungus Fusarium.</title>
        <authorList>
            <person name="Kim H.-S."/>
            <person name="Busman M."/>
            <person name="Brown D.W."/>
            <person name="Divon H."/>
            <person name="Uhlig S."/>
            <person name="Proctor R.H."/>
        </authorList>
    </citation>
    <scope>NUCLEOTIDE SEQUENCE [LARGE SCALE GENOMIC DNA]</scope>
    <source>
        <strain evidence="4 5">NRRL 20459</strain>
    </source>
</reference>
<dbReference type="InterPro" id="IPR001509">
    <property type="entry name" value="Epimerase_deHydtase"/>
</dbReference>
<evidence type="ECO:0000256" key="2">
    <source>
        <dbReference type="ARBA" id="ARBA00023445"/>
    </source>
</evidence>
<dbReference type="InterPro" id="IPR036291">
    <property type="entry name" value="NAD(P)-bd_dom_sf"/>
</dbReference>
<organism evidence="4 5">
    <name type="scientific">Fusarium albosuccineum</name>
    <dbReference type="NCBI Taxonomy" id="1237068"/>
    <lineage>
        <taxon>Eukaryota</taxon>
        <taxon>Fungi</taxon>
        <taxon>Dikarya</taxon>
        <taxon>Ascomycota</taxon>
        <taxon>Pezizomycotina</taxon>
        <taxon>Sordariomycetes</taxon>
        <taxon>Hypocreomycetidae</taxon>
        <taxon>Hypocreales</taxon>
        <taxon>Nectriaceae</taxon>
        <taxon>Fusarium</taxon>
        <taxon>Fusarium decemcellulare species complex</taxon>
    </lineage>
</organism>
<name>A0A8H4LA10_9HYPO</name>
<dbReference type="EMBL" id="JAADYS010001207">
    <property type="protein sequence ID" value="KAF4464318.1"/>
    <property type="molecule type" value="Genomic_DNA"/>
</dbReference>
<dbReference type="Proteomes" id="UP000554235">
    <property type="component" value="Unassembled WGS sequence"/>
</dbReference>
<keyword evidence="5" id="KW-1185">Reference proteome</keyword>
<dbReference type="AlphaFoldDB" id="A0A8H4LA10"/>
<comment type="similarity">
    <text evidence="2">Belongs to the NAD(P)-dependent epimerase/dehydratase family. Dihydroflavonol-4-reductase subfamily.</text>
</comment>
<dbReference type="SUPFAM" id="SSF51735">
    <property type="entry name" value="NAD(P)-binding Rossmann-fold domains"/>
    <property type="match status" value="1"/>
</dbReference>